<dbReference type="InterPro" id="IPR000259">
    <property type="entry name" value="Adhesion_dom_fimbrial"/>
</dbReference>
<dbReference type="AlphaFoldDB" id="A0A6H9TBW5"/>
<dbReference type="InterPro" id="IPR054160">
    <property type="entry name" value="MrkD_recept-bd"/>
</dbReference>
<dbReference type="Gene3D" id="2.60.40.1090">
    <property type="entry name" value="Fimbrial-type adhesion domain"/>
    <property type="match status" value="1"/>
</dbReference>
<reference evidence="8 10" key="1">
    <citation type="submission" date="2019-09" db="EMBL/GenBank/DDBJ databases">
        <title>Draft genome sequences of 48 bacterial type strains from the CCUG.</title>
        <authorList>
            <person name="Tunovic T."/>
            <person name="Pineiro-Iglesias B."/>
            <person name="Unosson C."/>
            <person name="Inganas E."/>
            <person name="Ohlen M."/>
            <person name="Cardew S."/>
            <person name="Jensie-Markopoulos S."/>
            <person name="Salva-Serra F."/>
            <person name="Jaen-Luchoro D."/>
            <person name="Karlsson R."/>
            <person name="Svensson-Stadler L."/>
            <person name="Chun J."/>
            <person name="Moore E."/>
        </authorList>
    </citation>
    <scope>NUCLEOTIDE SEQUENCE [LARGE SCALE GENOMIC DNA]</scope>
    <source>
        <strain evidence="8 10">CCUG 54555</strain>
    </source>
</reference>
<dbReference type="EMBL" id="VZOJ01000044">
    <property type="protein sequence ID" value="KAB0640462.1"/>
    <property type="molecule type" value="Genomic_DNA"/>
</dbReference>
<comment type="similarity">
    <text evidence="2">Belongs to the fimbrial protein family.</text>
</comment>
<protein>
    <submittedName>
        <fullName evidence="9">Fimbria adhesin protein</fullName>
    </submittedName>
    <submittedName>
        <fullName evidence="8">Type 1 fimbrial protein</fullName>
    </submittedName>
</protein>
<keyword evidence="3 5" id="KW-0732">Signal</keyword>
<evidence type="ECO:0000259" key="7">
    <source>
        <dbReference type="Pfam" id="PF22003"/>
    </source>
</evidence>
<evidence type="ECO:0000256" key="3">
    <source>
        <dbReference type="ARBA" id="ARBA00022729"/>
    </source>
</evidence>
<gene>
    <name evidence="9" type="ORF">BLA24064_01236</name>
    <name evidence="8" type="ORF">F7R21_17080</name>
</gene>
<evidence type="ECO:0000256" key="5">
    <source>
        <dbReference type="SAM" id="SignalP"/>
    </source>
</evidence>
<name>A0A6H9TBW5_9BURK</name>
<feature type="chain" id="PRO_5044633003" evidence="5">
    <location>
        <begin position="22"/>
        <end position="331"/>
    </location>
</feature>
<accession>A0A6H9TBW5</accession>
<feature type="domain" description="MrkD-like receptor binding" evidence="7">
    <location>
        <begin position="77"/>
        <end position="168"/>
    </location>
</feature>
<dbReference type="RefSeq" id="WP_151065387.1">
    <property type="nucleotide sequence ID" value="NZ_CABVPL010000006.1"/>
</dbReference>
<dbReference type="GO" id="GO:0009289">
    <property type="term" value="C:pilus"/>
    <property type="evidence" value="ECO:0007669"/>
    <property type="project" value="UniProtKB-SubCell"/>
</dbReference>
<dbReference type="Gene3D" id="2.60.40.3310">
    <property type="match status" value="1"/>
</dbReference>
<dbReference type="InterPro" id="IPR036937">
    <property type="entry name" value="Adhesion_dom_fimbrial_sf"/>
</dbReference>
<dbReference type="PANTHER" id="PTHR33420:SF12">
    <property type="entry name" value="FIMBRIN-LIKE PROTEIN FIMI-RELATED"/>
    <property type="match status" value="1"/>
</dbReference>
<proteinExistence type="inferred from homology"/>
<dbReference type="Proteomes" id="UP000430232">
    <property type="component" value="Unassembled WGS sequence"/>
</dbReference>
<reference evidence="9 11" key="2">
    <citation type="submission" date="2019-09" db="EMBL/GenBank/DDBJ databases">
        <authorList>
            <person name="Depoorter E."/>
        </authorList>
    </citation>
    <scope>NUCLEOTIDE SEQUENCE [LARGE SCALE GENOMIC DNA]</scope>
    <source>
        <strain evidence="9">LMG 24064</strain>
    </source>
</reference>
<dbReference type="Pfam" id="PF22003">
    <property type="entry name" value="MrkDrd"/>
    <property type="match status" value="1"/>
</dbReference>
<evidence type="ECO:0000313" key="10">
    <source>
        <dbReference type="Proteomes" id="UP000430232"/>
    </source>
</evidence>
<evidence type="ECO:0000313" key="9">
    <source>
        <dbReference type="EMBL" id="VWB29473.1"/>
    </source>
</evidence>
<dbReference type="InterPro" id="IPR008966">
    <property type="entry name" value="Adhesion_dom_sf"/>
</dbReference>
<evidence type="ECO:0000256" key="2">
    <source>
        <dbReference type="ARBA" id="ARBA00006671"/>
    </source>
</evidence>
<dbReference type="EMBL" id="CABVPL010000006">
    <property type="protein sequence ID" value="VWB29473.1"/>
    <property type="molecule type" value="Genomic_DNA"/>
</dbReference>
<dbReference type="GeneID" id="99788499"/>
<keyword evidence="4" id="KW-0281">Fimbrium</keyword>
<evidence type="ECO:0000256" key="4">
    <source>
        <dbReference type="ARBA" id="ARBA00023263"/>
    </source>
</evidence>
<dbReference type="OrthoDB" id="8678921at2"/>
<feature type="signal peptide" evidence="5">
    <location>
        <begin position="1"/>
        <end position="21"/>
    </location>
</feature>
<dbReference type="Proteomes" id="UP000494222">
    <property type="component" value="Unassembled WGS sequence"/>
</dbReference>
<dbReference type="SUPFAM" id="SSF49401">
    <property type="entry name" value="Bacterial adhesins"/>
    <property type="match status" value="1"/>
</dbReference>
<feature type="domain" description="Fimbrial-type adhesion" evidence="6">
    <location>
        <begin position="182"/>
        <end position="331"/>
    </location>
</feature>
<dbReference type="InterPro" id="IPR050263">
    <property type="entry name" value="Bact_Fimbrial_Adh_Pro"/>
</dbReference>
<comment type="subcellular location">
    <subcellularLocation>
        <location evidence="1">Fimbrium</location>
    </subcellularLocation>
</comment>
<sequence length="331" mass="34748">MKSLFLVAICVLAGVSNSASAITCSQDTSDGLSYYVANLSGFNPPSFDPSTIPIGGVIYSMTGSPVFANKKGSLATYKCNETFYAGTYGIGTHIKYVYPTSMPNIGIRMKWSTNYVPFRGVFTNSTGSWNEQFKLTIELIKTGEITAAGVIGGAYAQYRPNDDTGPLLVEYRFASPVVIQPRVPTCKVVTPDVTVPLGSVTTAMFTGVGTTTFKRQFDISLACSGGDKGTATKAFVTLTDATLVGNTSTTLSLTKDSTASGIGIQVLKGDQVLGYGPDSTAVGNINQWYAGTVAQGQAELKIPLSACYVQTGSKVGAGSANARATFTLSYQ</sequence>
<evidence type="ECO:0000313" key="8">
    <source>
        <dbReference type="EMBL" id="KAB0640462.1"/>
    </source>
</evidence>
<organism evidence="8 10">
    <name type="scientific">Burkholderia latens</name>
    <dbReference type="NCBI Taxonomy" id="488446"/>
    <lineage>
        <taxon>Bacteria</taxon>
        <taxon>Pseudomonadati</taxon>
        <taxon>Pseudomonadota</taxon>
        <taxon>Betaproteobacteria</taxon>
        <taxon>Burkholderiales</taxon>
        <taxon>Burkholderiaceae</taxon>
        <taxon>Burkholderia</taxon>
        <taxon>Burkholderia cepacia complex</taxon>
    </lineage>
</organism>
<dbReference type="PANTHER" id="PTHR33420">
    <property type="entry name" value="FIMBRIAL SUBUNIT ELFA-RELATED"/>
    <property type="match status" value="1"/>
</dbReference>
<dbReference type="GO" id="GO:0043709">
    <property type="term" value="P:cell adhesion involved in single-species biofilm formation"/>
    <property type="evidence" value="ECO:0007669"/>
    <property type="project" value="TreeGrafter"/>
</dbReference>
<dbReference type="Pfam" id="PF00419">
    <property type="entry name" value="Fimbrial"/>
    <property type="match status" value="1"/>
</dbReference>
<evidence type="ECO:0000313" key="11">
    <source>
        <dbReference type="Proteomes" id="UP000494222"/>
    </source>
</evidence>
<keyword evidence="10" id="KW-1185">Reference proteome</keyword>
<evidence type="ECO:0000256" key="1">
    <source>
        <dbReference type="ARBA" id="ARBA00004561"/>
    </source>
</evidence>
<evidence type="ECO:0000259" key="6">
    <source>
        <dbReference type="Pfam" id="PF00419"/>
    </source>
</evidence>